<dbReference type="PROSITE" id="PS51257">
    <property type="entry name" value="PROKAR_LIPOPROTEIN"/>
    <property type="match status" value="1"/>
</dbReference>
<reference evidence="1" key="1">
    <citation type="submission" date="2018-10" db="EMBL/GenBank/DDBJ databases">
        <title>Hidden diversity of soil giant viruses.</title>
        <authorList>
            <person name="Schulz F."/>
            <person name="Alteio L."/>
            <person name="Goudeau D."/>
            <person name="Ryan E.M."/>
            <person name="Malmstrom R.R."/>
            <person name="Blanchard J."/>
            <person name="Woyke T."/>
        </authorList>
    </citation>
    <scope>NUCLEOTIDE SEQUENCE</scope>
    <source>
        <strain evidence="1">SAV1</strain>
    </source>
</reference>
<organism evidence="1">
    <name type="scientific">Satyrvirus sp</name>
    <dbReference type="NCBI Taxonomy" id="2487771"/>
    <lineage>
        <taxon>Viruses</taxon>
        <taxon>Varidnaviria</taxon>
        <taxon>Bamfordvirae</taxon>
        <taxon>Nucleocytoviricota</taxon>
        <taxon>Megaviricetes</taxon>
        <taxon>Imitervirales</taxon>
        <taxon>Mimiviridae</taxon>
        <taxon>Megamimivirinae</taxon>
    </lineage>
</organism>
<accession>A0A3G5AJ61</accession>
<dbReference type="EMBL" id="MK072485">
    <property type="protein sequence ID" value="AYV85833.1"/>
    <property type="molecule type" value="Genomic_DNA"/>
</dbReference>
<proteinExistence type="predicted"/>
<sequence>MKFSRISFAISSNVSTLLACDIIDARNCSLIVAMLSTVRLLNSSLMSVDNLLDSNDFFLLKRCGGIVILGIDSPVIGLTS</sequence>
<gene>
    <name evidence="1" type="ORF">Satyrvirus49_2</name>
</gene>
<evidence type="ECO:0000313" key="1">
    <source>
        <dbReference type="EMBL" id="AYV85833.1"/>
    </source>
</evidence>
<name>A0A3G5AJ61_9VIRU</name>
<protein>
    <submittedName>
        <fullName evidence="1">Uncharacterized protein</fullName>
    </submittedName>
</protein>